<keyword evidence="1" id="KW-0812">Transmembrane</keyword>
<dbReference type="Proteomes" id="UP000717534">
    <property type="component" value="Unassembled WGS sequence"/>
</dbReference>
<feature type="transmembrane region" description="Helical" evidence="1">
    <location>
        <begin position="15"/>
        <end position="35"/>
    </location>
</feature>
<reference evidence="3 4" key="1">
    <citation type="submission" date="2021-02" db="EMBL/GenBank/DDBJ databases">
        <title>Activity-based single-cell genomes from oceanic crustal fluid captures similar information to metagenomic and metatranscriptomic surveys with orders of magnitude less sampling.</title>
        <authorList>
            <person name="D'Angelo T.S."/>
            <person name="Orcutt B.N."/>
        </authorList>
    </citation>
    <scope>NUCLEOTIDE SEQUENCE [LARGE SCALE GENOMIC DNA]</scope>
    <source>
        <strain evidence="3">AH-315-G02</strain>
    </source>
</reference>
<keyword evidence="4" id="KW-1185">Reference proteome</keyword>
<evidence type="ECO:0000313" key="3">
    <source>
        <dbReference type="EMBL" id="MBN4068183.1"/>
    </source>
</evidence>
<proteinExistence type="predicted"/>
<keyword evidence="1" id="KW-1133">Transmembrane helix</keyword>
<evidence type="ECO:0000313" key="4">
    <source>
        <dbReference type="Proteomes" id="UP000717534"/>
    </source>
</evidence>
<comment type="caution">
    <text evidence="3">The sequence shown here is derived from an EMBL/GenBank/DDBJ whole genome shotgun (WGS) entry which is preliminary data.</text>
</comment>
<accession>A0ABS3ATV5</accession>
<evidence type="ECO:0000259" key="2">
    <source>
        <dbReference type="Pfam" id="PF14341"/>
    </source>
</evidence>
<dbReference type="Pfam" id="PF14341">
    <property type="entry name" value="PilX_N"/>
    <property type="match status" value="1"/>
</dbReference>
<dbReference type="EMBL" id="JAFITO010000006">
    <property type="protein sequence ID" value="MBN4068183.1"/>
    <property type="molecule type" value="Genomic_DNA"/>
</dbReference>
<name>A0ABS3ATV5_9BACT</name>
<organism evidence="3 4">
    <name type="scientific">Desulfotalea psychrophila</name>
    <dbReference type="NCBI Taxonomy" id="84980"/>
    <lineage>
        <taxon>Bacteria</taxon>
        <taxon>Pseudomonadati</taxon>
        <taxon>Thermodesulfobacteriota</taxon>
        <taxon>Desulfobulbia</taxon>
        <taxon>Desulfobulbales</taxon>
        <taxon>Desulfocapsaceae</taxon>
        <taxon>Desulfotalea</taxon>
    </lineage>
</organism>
<protein>
    <recommendedName>
        <fullName evidence="2">Type 4 fimbrial biogenesis protein PilX N-terminal domain-containing protein</fullName>
    </recommendedName>
</protein>
<dbReference type="InterPro" id="IPR025746">
    <property type="entry name" value="PilX_N_dom"/>
</dbReference>
<keyword evidence="1" id="KW-0472">Membrane</keyword>
<evidence type="ECO:0000256" key="1">
    <source>
        <dbReference type="SAM" id="Phobius"/>
    </source>
</evidence>
<gene>
    <name evidence="3" type="ORF">JYU06_01475</name>
</gene>
<feature type="domain" description="Type 4 fimbrial biogenesis protein PilX N-terminal" evidence="2">
    <location>
        <begin position="15"/>
        <end position="64"/>
    </location>
</feature>
<sequence length="178" mass="19885">MMENKTIKVEKNQDGFALITAMIMMVVLTLLGMAATNTAIMELNIAGNERQASQRFYTADSGWKQGGSFLNNTATPPPTVNQTKKPADTTIDWGSEYYQIVRNFGDGADTELNDDFPANSQDGTIATVPYWYRVLYQKDTKAIQFGANYRDFQYGINCSAEGTVEVETQVKKVFRIGY</sequence>